<name>A0A1F5YRA1_9BACT</name>
<evidence type="ECO:0000313" key="15">
    <source>
        <dbReference type="EMBL" id="OGG02614.1"/>
    </source>
</evidence>
<dbReference type="EMBL" id="MFIX01000181">
    <property type="protein sequence ID" value="OGG02614.1"/>
    <property type="molecule type" value="Genomic_DNA"/>
</dbReference>
<dbReference type="Pfam" id="PF00474">
    <property type="entry name" value="SSF"/>
    <property type="match status" value="1"/>
</dbReference>
<comment type="similarity">
    <text evidence="2 13">Belongs to the sodium:solute symporter (SSF) (TC 2.A.21) family.</text>
</comment>
<feature type="transmembrane region" description="Helical" evidence="14">
    <location>
        <begin position="360"/>
        <end position="384"/>
    </location>
</feature>
<evidence type="ECO:0000256" key="4">
    <source>
        <dbReference type="ARBA" id="ARBA00022475"/>
    </source>
</evidence>
<feature type="transmembrane region" description="Helical" evidence="14">
    <location>
        <begin position="515"/>
        <end position="535"/>
    </location>
</feature>
<keyword evidence="3" id="KW-0813">Transport</keyword>
<feature type="transmembrane region" description="Helical" evidence="14">
    <location>
        <begin position="74"/>
        <end position="94"/>
    </location>
</feature>
<evidence type="ECO:0000256" key="2">
    <source>
        <dbReference type="ARBA" id="ARBA00006434"/>
    </source>
</evidence>
<comment type="catalytic activity">
    <reaction evidence="12">
        <text>L-proline(in) + Na(+)(in) = L-proline(out) + Na(+)(out)</text>
        <dbReference type="Rhea" id="RHEA:28967"/>
        <dbReference type="ChEBI" id="CHEBI:29101"/>
        <dbReference type="ChEBI" id="CHEBI:60039"/>
    </reaction>
</comment>
<evidence type="ECO:0000256" key="1">
    <source>
        <dbReference type="ARBA" id="ARBA00004651"/>
    </source>
</evidence>
<reference evidence="15 16" key="1">
    <citation type="journal article" date="2016" name="Nat. Commun.">
        <title>Thousands of microbial genomes shed light on interconnected biogeochemical processes in an aquifer system.</title>
        <authorList>
            <person name="Anantharaman K."/>
            <person name="Brown C.T."/>
            <person name="Hug L.A."/>
            <person name="Sharon I."/>
            <person name="Castelle C.J."/>
            <person name="Probst A.J."/>
            <person name="Thomas B.C."/>
            <person name="Singh A."/>
            <person name="Wilkins M.J."/>
            <person name="Karaoz U."/>
            <person name="Brodie E.L."/>
            <person name="Williams K.H."/>
            <person name="Hubbard S.S."/>
            <person name="Banfield J.F."/>
        </authorList>
    </citation>
    <scope>NUCLEOTIDE SEQUENCE [LARGE SCALE GENOMIC DNA]</scope>
</reference>
<evidence type="ECO:0000256" key="10">
    <source>
        <dbReference type="ARBA" id="ARBA00023136"/>
    </source>
</evidence>
<feature type="transmembrane region" description="Helical" evidence="14">
    <location>
        <begin position="43"/>
        <end position="62"/>
    </location>
</feature>
<comment type="caution">
    <text evidence="15">The sequence shown here is derived from an EMBL/GenBank/DDBJ whole genome shotgun (WGS) entry which is preliminary data.</text>
</comment>
<dbReference type="InterPro" id="IPR038377">
    <property type="entry name" value="Na/Glc_symporter_sf"/>
</dbReference>
<dbReference type="PROSITE" id="PS50283">
    <property type="entry name" value="NA_SOLUT_SYMP_3"/>
    <property type="match status" value="1"/>
</dbReference>
<dbReference type="InterPro" id="IPR001734">
    <property type="entry name" value="Na/solute_symporter"/>
</dbReference>
<keyword evidence="8" id="KW-0915">Sodium</keyword>
<dbReference type="GO" id="GO:0015293">
    <property type="term" value="F:symporter activity"/>
    <property type="evidence" value="ECO:0007669"/>
    <property type="project" value="UniProtKB-KW"/>
</dbReference>
<feature type="transmembrane region" description="Helical" evidence="14">
    <location>
        <begin position="184"/>
        <end position="205"/>
    </location>
</feature>
<keyword evidence="6" id="KW-0769">Symport</keyword>
<dbReference type="Proteomes" id="UP000179129">
    <property type="component" value="Unassembled WGS sequence"/>
</dbReference>
<evidence type="ECO:0000256" key="12">
    <source>
        <dbReference type="ARBA" id="ARBA00033708"/>
    </source>
</evidence>
<feature type="transmembrane region" description="Helical" evidence="14">
    <location>
        <begin position="6"/>
        <end position="27"/>
    </location>
</feature>
<gene>
    <name evidence="15" type="ORF">A3F83_13245</name>
</gene>
<dbReference type="PANTHER" id="PTHR48086:SF3">
    <property type="entry name" value="SODIUM_PROLINE SYMPORTER"/>
    <property type="match status" value="1"/>
</dbReference>
<protein>
    <recommendedName>
        <fullName evidence="17">Sodium transporter</fullName>
    </recommendedName>
</protein>
<evidence type="ECO:0000256" key="7">
    <source>
        <dbReference type="ARBA" id="ARBA00022989"/>
    </source>
</evidence>
<evidence type="ECO:0000313" key="16">
    <source>
        <dbReference type="Proteomes" id="UP000179129"/>
    </source>
</evidence>
<feature type="transmembrane region" description="Helical" evidence="14">
    <location>
        <begin position="225"/>
        <end position="241"/>
    </location>
</feature>
<accession>A0A1F5YRA1</accession>
<dbReference type="STRING" id="1817867.A3F83_13245"/>
<evidence type="ECO:0000256" key="8">
    <source>
        <dbReference type="ARBA" id="ARBA00023053"/>
    </source>
</evidence>
<comment type="subcellular location">
    <subcellularLocation>
        <location evidence="1">Cell membrane</location>
        <topology evidence="1">Multi-pass membrane protein</topology>
    </subcellularLocation>
</comment>
<dbReference type="AlphaFoldDB" id="A0A1F5YRA1"/>
<feature type="transmembrane region" description="Helical" evidence="14">
    <location>
        <begin position="453"/>
        <end position="478"/>
    </location>
</feature>
<evidence type="ECO:0000256" key="14">
    <source>
        <dbReference type="SAM" id="Phobius"/>
    </source>
</evidence>
<evidence type="ECO:0000256" key="6">
    <source>
        <dbReference type="ARBA" id="ARBA00022847"/>
    </source>
</evidence>
<sequence length="566" mass="62187">MKVLNGYDYAVLVVYMTILIGIGIYFARYMKGAGDYFKAANKLTWWVAGFSSFMAAFSAWMFTGGAGIVYRNGLSGMVTLGLPGVAIFTGYLLFARLWRRSRVTTIMEYLEERFNLPTHQIASWSYVPVYILYSGAALYSLAIFVSTALKMDITLIIWVCGIVILIYTLLGGLWAVSVNDTIQFMVLLPVCLLMVPLSLVAAGGLGSLINNAPPQYFEVPSHGLPWHYMLAYLLILIHGQNTNPIAQRYFSVRNEAESRKVSLLCSGLFLVGIFFWAVPPMAARVLYPDLGAMLALPNPDEGSYVVIALHILPHGLIGLLVAAMFAASLSSLDSIYNLLAGIVSKDIYQRIFHRGLSDKGLLRVGQISTLAIGLLVIGLSLLMVKYGAGAFSVMMKISSLTIAPLATPMLLGFIYRKAPSWACLFSFICSALTALIFAFYLPLGNYLDSLGPWVDFTVSSFTIVAVGVVCFMISPYLFKSNEKDRERIRIFYKNLDTPVDESTEIKAAEIDRTSIAGFIGKVAMLMGCLVGLFVFIPGTLQERLTDLALAAVLFGFGLCLVIFRKK</sequence>
<feature type="transmembrane region" description="Helical" evidence="14">
    <location>
        <begin position="547"/>
        <end position="563"/>
    </location>
</feature>
<dbReference type="PANTHER" id="PTHR48086">
    <property type="entry name" value="SODIUM/PROLINE SYMPORTER-RELATED"/>
    <property type="match status" value="1"/>
</dbReference>
<feature type="transmembrane region" description="Helical" evidence="14">
    <location>
        <begin position="390"/>
        <end position="414"/>
    </location>
</feature>
<keyword evidence="5 14" id="KW-0812">Transmembrane</keyword>
<evidence type="ECO:0000256" key="9">
    <source>
        <dbReference type="ARBA" id="ARBA00023065"/>
    </source>
</evidence>
<dbReference type="GO" id="GO:0005886">
    <property type="term" value="C:plasma membrane"/>
    <property type="evidence" value="ECO:0007669"/>
    <property type="project" value="UniProtKB-SubCell"/>
</dbReference>
<feature type="transmembrane region" description="Helical" evidence="14">
    <location>
        <begin position="155"/>
        <end position="177"/>
    </location>
</feature>
<feature type="transmembrane region" description="Helical" evidence="14">
    <location>
        <begin position="421"/>
        <end position="441"/>
    </location>
</feature>
<evidence type="ECO:0000256" key="13">
    <source>
        <dbReference type="RuleBase" id="RU362091"/>
    </source>
</evidence>
<feature type="transmembrane region" description="Helical" evidence="14">
    <location>
        <begin position="261"/>
        <end position="282"/>
    </location>
</feature>
<evidence type="ECO:0000256" key="11">
    <source>
        <dbReference type="ARBA" id="ARBA00023201"/>
    </source>
</evidence>
<evidence type="ECO:0000256" key="5">
    <source>
        <dbReference type="ARBA" id="ARBA00022692"/>
    </source>
</evidence>
<evidence type="ECO:0000256" key="3">
    <source>
        <dbReference type="ARBA" id="ARBA00022448"/>
    </source>
</evidence>
<dbReference type="InterPro" id="IPR050277">
    <property type="entry name" value="Sodium:Solute_Symporter"/>
</dbReference>
<feature type="transmembrane region" description="Helical" evidence="14">
    <location>
        <begin position="130"/>
        <end position="149"/>
    </location>
</feature>
<keyword evidence="11" id="KW-0739">Sodium transport</keyword>
<keyword evidence="10 14" id="KW-0472">Membrane</keyword>
<dbReference type="Gene3D" id="1.20.1730.10">
    <property type="entry name" value="Sodium/glucose cotransporter"/>
    <property type="match status" value="1"/>
</dbReference>
<keyword evidence="7 14" id="KW-1133">Transmembrane helix</keyword>
<proteinExistence type="inferred from homology"/>
<keyword evidence="9" id="KW-0406">Ion transport</keyword>
<organism evidence="15 16">
    <name type="scientific">Candidatus Glassbacteria bacterium RIFCSPLOWO2_12_FULL_58_11</name>
    <dbReference type="NCBI Taxonomy" id="1817867"/>
    <lineage>
        <taxon>Bacteria</taxon>
        <taxon>Candidatus Glassiibacteriota</taxon>
    </lineage>
</organism>
<evidence type="ECO:0008006" key="17">
    <source>
        <dbReference type="Google" id="ProtNLM"/>
    </source>
</evidence>
<keyword evidence="4" id="KW-1003">Cell membrane</keyword>
<dbReference type="GO" id="GO:0006814">
    <property type="term" value="P:sodium ion transport"/>
    <property type="evidence" value="ECO:0007669"/>
    <property type="project" value="UniProtKB-KW"/>
</dbReference>